<accession>A0A922I9E0</accession>
<dbReference type="PANTHER" id="PTHR45842:SF12">
    <property type="entry name" value="KEKKON 5, ISOFORM A"/>
    <property type="match status" value="1"/>
</dbReference>
<keyword evidence="4" id="KW-0325">Glycoprotein</keyword>
<evidence type="ECO:0000256" key="2">
    <source>
        <dbReference type="ARBA" id="ARBA00022729"/>
    </source>
</evidence>
<dbReference type="InterPro" id="IPR003591">
    <property type="entry name" value="Leu-rich_rpt_typical-subtyp"/>
</dbReference>
<sequence>MSTSDLQSLIQTYCLFTFVCFEPPPPSSHSPIPCPDYCQCFTAPLDDGVPNQTLSLICERIDSLQDERFPNPEQYFILNSLIIRAKDEDFQPVNNPTTNIAVRHLTLQGFNGQFSNVGNQKPTIFDWLDTTAIKSLSFIEWNHNVTTYDSIAFDFAKMKHFSELQVLRFERCSLEIMDEDFNSCALHKLHTVIITRSKLEYIHRQAFHTKARQLRRIIVAENQLTNLKWITSVPEPFESLWQLDLSHNRLRILPIELIDKLPNLNVLYVHGNNFKWFELNTLQPWFKIQEFRLSNTDTNVLYVNDRMQWISEFPSISKQIHSSFTMDSFLNHYHYCTEEEGLIKMDYLLKNLGSLRFRSYIPDRLIIDNIGDHGQLIINHCDVNDNSVQMNDPIYLIGLEISPVLIHHKDSFFKTRFLLENAIPPMQIVRTIKHAIKLPLMNMDMWNIWMNGQDKLTADEVILWIDIVCELLDLVYTKGQYVMLTLWPYENSINFAMPSDLLHAENFKLSIIKPLLDEIGNHPALIGIEIVDNAFHRQLSNSKQNLDPEKLDGCPYDEEFLRQIRDEMEFISYHVRMFEDFTSEHMIGIGMDSNCKPCLPLLLIDECLFGGSIKNEANVIDFVTIRSAVSATNSEYGHRRLQTDYQKWFSQHSKMNSIDKKHLFYSIYGDDVTLSDDDVQILKQFTMGYFTPSYYNPFELHNHNQIRTANTTIYD</sequence>
<protein>
    <submittedName>
        <fullName evidence="5">Uncharacterized protein</fullName>
    </submittedName>
</protein>
<evidence type="ECO:0000313" key="5">
    <source>
        <dbReference type="EMBL" id="KAH9526682.1"/>
    </source>
</evidence>
<evidence type="ECO:0000256" key="1">
    <source>
        <dbReference type="ARBA" id="ARBA00022614"/>
    </source>
</evidence>
<evidence type="ECO:0000256" key="3">
    <source>
        <dbReference type="ARBA" id="ARBA00022737"/>
    </source>
</evidence>
<reference evidence="5" key="2">
    <citation type="journal article" date="2022" name="Res Sq">
        <title>Comparative Genomics Reveals Insights into the Divergent Evolution of Astigmatic Mites and Household Pest Adaptations.</title>
        <authorList>
            <person name="Xiong Q."/>
            <person name="Wan A.T.-Y."/>
            <person name="Liu X.-Y."/>
            <person name="Fung C.S.-H."/>
            <person name="Xiao X."/>
            <person name="Malainual N."/>
            <person name="Hou J."/>
            <person name="Wang L."/>
            <person name="Wang M."/>
            <person name="Yang K."/>
            <person name="Cui Y."/>
            <person name="Leung E."/>
            <person name="Nong W."/>
            <person name="Shin S.-K."/>
            <person name="Au S."/>
            <person name="Jeong K.Y."/>
            <person name="Chew F.T."/>
            <person name="Hui J."/>
            <person name="Leung T.F."/>
            <person name="Tungtrongchitr A."/>
            <person name="Zhong N."/>
            <person name="Liu Z."/>
            <person name="Tsui S."/>
        </authorList>
    </citation>
    <scope>NUCLEOTIDE SEQUENCE</scope>
    <source>
        <strain evidence="5">Derf</strain>
        <tissue evidence="5">Whole organism</tissue>
    </source>
</reference>
<reference evidence="5" key="1">
    <citation type="submission" date="2013-05" db="EMBL/GenBank/DDBJ databases">
        <authorList>
            <person name="Yim A.K.Y."/>
            <person name="Chan T.F."/>
            <person name="Ji K.M."/>
            <person name="Liu X.Y."/>
            <person name="Zhou J.W."/>
            <person name="Li R.Q."/>
            <person name="Yang K.Y."/>
            <person name="Li J."/>
            <person name="Li M."/>
            <person name="Law P.T.W."/>
            <person name="Wu Y.L."/>
            <person name="Cai Z.L."/>
            <person name="Qin H."/>
            <person name="Bao Y."/>
            <person name="Leung R.K.K."/>
            <person name="Ng P.K.S."/>
            <person name="Zou J."/>
            <person name="Zhong X.J."/>
            <person name="Ran P.X."/>
            <person name="Zhong N.S."/>
            <person name="Liu Z.G."/>
            <person name="Tsui S.K.W."/>
        </authorList>
    </citation>
    <scope>NUCLEOTIDE SEQUENCE</scope>
    <source>
        <strain evidence="5">Derf</strain>
        <tissue evidence="5">Whole organism</tissue>
    </source>
</reference>
<dbReference type="InterPro" id="IPR050467">
    <property type="entry name" value="LRFN"/>
</dbReference>
<evidence type="ECO:0000256" key="4">
    <source>
        <dbReference type="ARBA" id="ARBA00023180"/>
    </source>
</evidence>
<name>A0A922I9E0_DERFA</name>
<dbReference type="Proteomes" id="UP000790347">
    <property type="component" value="Unassembled WGS sequence"/>
</dbReference>
<dbReference type="EMBL" id="ASGP02000001">
    <property type="protein sequence ID" value="KAH9526682.1"/>
    <property type="molecule type" value="Genomic_DNA"/>
</dbReference>
<keyword evidence="2" id="KW-0732">Signal</keyword>
<dbReference type="SMART" id="SM00369">
    <property type="entry name" value="LRR_TYP"/>
    <property type="match status" value="3"/>
</dbReference>
<dbReference type="InterPro" id="IPR032675">
    <property type="entry name" value="LRR_dom_sf"/>
</dbReference>
<gene>
    <name evidence="5" type="ORF">DERF_000747</name>
</gene>
<evidence type="ECO:0000313" key="6">
    <source>
        <dbReference type="Proteomes" id="UP000790347"/>
    </source>
</evidence>
<dbReference type="PANTHER" id="PTHR45842">
    <property type="entry name" value="SYNAPTIC ADHESION-LIKE MOLECULE SALM"/>
    <property type="match status" value="1"/>
</dbReference>
<dbReference type="Gene3D" id="3.80.10.10">
    <property type="entry name" value="Ribonuclease Inhibitor"/>
    <property type="match status" value="1"/>
</dbReference>
<dbReference type="SUPFAM" id="SSF52058">
    <property type="entry name" value="L domain-like"/>
    <property type="match status" value="1"/>
</dbReference>
<keyword evidence="6" id="KW-1185">Reference proteome</keyword>
<keyword evidence="3" id="KW-0677">Repeat</keyword>
<comment type="caution">
    <text evidence="5">The sequence shown here is derived from an EMBL/GenBank/DDBJ whole genome shotgun (WGS) entry which is preliminary data.</text>
</comment>
<keyword evidence="1" id="KW-0433">Leucine-rich repeat</keyword>
<proteinExistence type="predicted"/>
<dbReference type="AlphaFoldDB" id="A0A922I9E0"/>
<organism evidence="5 6">
    <name type="scientific">Dermatophagoides farinae</name>
    <name type="common">American house dust mite</name>
    <dbReference type="NCBI Taxonomy" id="6954"/>
    <lineage>
        <taxon>Eukaryota</taxon>
        <taxon>Metazoa</taxon>
        <taxon>Ecdysozoa</taxon>
        <taxon>Arthropoda</taxon>
        <taxon>Chelicerata</taxon>
        <taxon>Arachnida</taxon>
        <taxon>Acari</taxon>
        <taxon>Acariformes</taxon>
        <taxon>Sarcoptiformes</taxon>
        <taxon>Astigmata</taxon>
        <taxon>Psoroptidia</taxon>
        <taxon>Analgoidea</taxon>
        <taxon>Pyroglyphidae</taxon>
        <taxon>Dermatophagoidinae</taxon>
        <taxon>Dermatophagoides</taxon>
    </lineage>
</organism>